<dbReference type="EMBL" id="JANTQA010000047">
    <property type="protein sequence ID" value="KAJ3432405.1"/>
    <property type="molecule type" value="Genomic_DNA"/>
</dbReference>
<evidence type="ECO:0000256" key="1">
    <source>
        <dbReference type="SAM" id="MobiDB-lite"/>
    </source>
</evidence>
<feature type="compositionally biased region" description="Basic residues" evidence="1">
    <location>
        <begin position="137"/>
        <end position="154"/>
    </location>
</feature>
<reference evidence="2" key="1">
    <citation type="submission" date="2022-08" db="EMBL/GenBank/DDBJ databases">
        <title>Novel sulphate-reducing endosymbionts in the free-living metamonad Anaeramoeba.</title>
        <authorList>
            <person name="Jerlstrom-Hultqvist J."/>
            <person name="Cepicka I."/>
            <person name="Gallot-Lavallee L."/>
            <person name="Salas-Leiva D."/>
            <person name="Curtis B.A."/>
            <person name="Zahonova K."/>
            <person name="Pipaliya S."/>
            <person name="Dacks J."/>
            <person name="Roger A.J."/>
        </authorList>
    </citation>
    <scope>NUCLEOTIDE SEQUENCE</scope>
    <source>
        <strain evidence="2">Busselton2</strain>
    </source>
</reference>
<feature type="region of interest" description="Disordered" evidence="1">
    <location>
        <begin position="132"/>
        <end position="182"/>
    </location>
</feature>
<sequence>MSTKINGGGERPKQKDGLLPTQTALLTKKSYVDRFRYLKKIKPQYFVGLEQQHLDKGWLFEHKKTMIKDGPKQVKLMKSCITELALLTNKTKRTIERGINTFFKNNYHLTNCSFYSRDWLVYKVPDQKENIKISERSKKRKRGREKSKNKKKILKLNIDKKLSKNAPDKNNTLSSSSLSTDQITRQQTISNLKENGVSENRSTNLCHQSKLIKQRRTMRNNTAYGLDTMKSDLKTSRGVNTIPQKKTRLKEIAKTQNNTTKRTNKKFSIIHPRESMGSNQIIQEPLQNQLQLQNSSQQPNFSRSLFHHNYPKITFFPKLMKPIYKTSRVSKPAALTLQDDNFSSNVLSENIETPFDSFFNFPFPLPSLWGKSNGIEMDSFTKNLIRDENWFEDIEREFVLKC</sequence>
<comment type="caution">
    <text evidence="2">The sequence shown here is derived from an EMBL/GenBank/DDBJ whole genome shotgun (WGS) entry which is preliminary data.</text>
</comment>
<evidence type="ECO:0000313" key="2">
    <source>
        <dbReference type="EMBL" id="KAJ3432405.1"/>
    </source>
</evidence>
<feature type="compositionally biased region" description="Low complexity" evidence="1">
    <location>
        <begin position="170"/>
        <end position="180"/>
    </location>
</feature>
<gene>
    <name evidence="2" type="ORF">M0812_21341</name>
</gene>
<accession>A0AAV7YVH3</accession>
<dbReference type="AlphaFoldDB" id="A0AAV7YVH3"/>
<proteinExistence type="predicted"/>
<dbReference type="Proteomes" id="UP001146793">
    <property type="component" value="Unassembled WGS sequence"/>
</dbReference>
<name>A0AAV7YVH3_9EUKA</name>
<evidence type="ECO:0000313" key="3">
    <source>
        <dbReference type="Proteomes" id="UP001146793"/>
    </source>
</evidence>
<protein>
    <submittedName>
        <fullName evidence="2">Uncharacterized protein</fullName>
    </submittedName>
</protein>
<organism evidence="2 3">
    <name type="scientific">Anaeramoeba flamelloides</name>
    <dbReference type="NCBI Taxonomy" id="1746091"/>
    <lineage>
        <taxon>Eukaryota</taxon>
        <taxon>Metamonada</taxon>
        <taxon>Anaeramoebidae</taxon>
        <taxon>Anaeramoeba</taxon>
    </lineage>
</organism>